<feature type="transmembrane region" description="Helical" evidence="11">
    <location>
        <begin position="683"/>
        <end position="705"/>
    </location>
</feature>
<feature type="transmembrane region" description="Helical" evidence="11">
    <location>
        <begin position="717"/>
        <end position="736"/>
    </location>
</feature>
<dbReference type="EMBL" id="CAICTM010000384">
    <property type="protein sequence ID" value="CAB9509326.1"/>
    <property type="molecule type" value="Genomic_DNA"/>
</dbReference>
<sequence length="1024" mass="114881">MSDPNYNMHYQYYNRYYLYCILFVVASLTSGLGAQASATTTGRTGSSNLYEQGCLYSKNLTSQVRVCNSEDPLEALSLGLCRPPPTDYAEIRIRPADWHSSMMGSWIVQIILSELLNVPTSIEMGDPNLELNFYHPDSPFDVPVNNDTIYFKSFENAHNLEGDCTQAQSDQPCAHFDPETWDSLKHPTYDSYIERDILEAPTSLGMLATEAWYVPKFTAQRDPGLLNYLGLQGEAKRHILAERFRRPTTWKDYCRLVSANGCQTPDSVATRAPITGEEEDRMFAPGFYTGHFRATDKNNCTANPTTCTGHIADYPCRWSSPVETQIYHLNISLSTDVFDSGGYTPEQLEEIWNAANATKSDVIMYWWSPHYLQGEFKGTDAEFTPVTMPNPSAECLAARPRQEDDCDANLATRRGDNPLGACGDPPEILQKTISTTVHDTARSRELPKAVHSPSYDVLKEYELSELQINEIFNKLQDFPDHRQAVCEWASENMDYMQELVPRTYPRTFSVTNDMGALMYSTVTLGILVVMLVLWTLFMVYQHQDRRLIKYAQIEFLVLVLVGCLFIGLGAIVVGVPTSDFTCILEIWLINLGFTLELVPLIVKVSAVNRVLSLGQKMRRARINRNFLYGLVLLVTLLVVLFLTLWTVLDPPLAVTEYQRTDQKNEHGETIVWVVDVCGSNSTVWSYFSVGWNAFLLLWTSILALQMRNIKAKGFNETSTLALLVYTNLGFVLVRMFTYILASELRESILAYVRSFVFSIDTLMTVVIYFVPKFVGEDVAMSVTSSSGVSLPPSHMHLQHMPAVRNIAAYAPTQEALPAKKPTSAPAPGEPSAEPLSKTNRDTETPSREDEGDGLVMTNDENNGAPKRISRKVSRRGTIAQAGKMVSQRVSTIINTATDQISQSWLVLDDEGASDNDVSDSEQEDVERALSTRSRSSNHERFQFLLQNVEQLEEENRIQADELLTLKNQLAFYKAHGRDVDDASFAGEPSVRPIPEEDESAEDGESADFLAPLVPITTLGRFVTR</sequence>
<dbReference type="OrthoDB" id="46290at2759"/>
<keyword evidence="6 13" id="KW-0675">Receptor</keyword>
<feature type="coiled-coil region" evidence="9">
    <location>
        <begin position="941"/>
        <end position="968"/>
    </location>
</feature>
<dbReference type="Pfam" id="PF00003">
    <property type="entry name" value="7tm_3"/>
    <property type="match status" value="1"/>
</dbReference>
<name>A0A9N8DYT1_9STRA</name>
<dbReference type="PANTHER" id="PTHR10519:SF20">
    <property type="entry name" value="G-PROTEIN COUPLED RECEPTOR 156-RELATED"/>
    <property type="match status" value="1"/>
</dbReference>
<dbReference type="PROSITE" id="PS50259">
    <property type="entry name" value="G_PROTEIN_RECEP_F3_4"/>
    <property type="match status" value="1"/>
</dbReference>
<evidence type="ECO:0000256" key="9">
    <source>
        <dbReference type="SAM" id="Coils"/>
    </source>
</evidence>
<dbReference type="PRINTS" id="PR01176">
    <property type="entry name" value="GABABRECEPTR"/>
</dbReference>
<keyword evidence="3 11" id="KW-1133">Transmembrane helix</keyword>
<feature type="region of interest" description="Disordered" evidence="10">
    <location>
        <begin position="816"/>
        <end position="885"/>
    </location>
</feature>
<evidence type="ECO:0000256" key="5">
    <source>
        <dbReference type="ARBA" id="ARBA00023136"/>
    </source>
</evidence>
<evidence type="ECO:0000256" key="6">
    <source>
        <dbReference type="ARBA" id="ARBA00023170"/>
    </source>
</evidence>
<feature type="compositionally biased region" description="Low complexity" evidence="10">
    <location>
        <begin position="821"/>
        <end position="836"/>
    </location>
</feature>
<evidence type="ECO:0000256" key="1">
    <source>
        <dbReference type="ARBA" id="ARBA00004141"/>
    </source>
</evidence>
<keyword evidence="8" id="KW-0807">Transducer</keyword>
<feature type="transmembrane region" description="Helical" evidence="11">
    <location>
        <begin position="626"/>
        <end position="648"/>
    </location>
</feature>
<dbReference type="AlphaFoldDB" id="A0A9N8DYT1"/>
<dbReference type="Proteomes" id="UP001153069">
    <property type="component" value="Unassembled WGS sequence"/>
</dbReference>
<feature type="domain" description="G-protein coupled receptors family 3 profile" evidence="12">
    <location>
        <begin position="517"/>
        <end position="772"/>
    </location>
</feature>
<keyword evidence="5 11" id="KW-0472">Membrane</keyword>
<feature type="region of interest" description="Disordered" evidence="10">
    <location>
        <begin position="981"/>
        <end position="1008"/>
    </location>
</feature>
<comment type="subcellular location">
    <subcellularLocation>
        <location evidence="1">Membrane</location>
        <topology evidence="1">Multi-pass membrane protein</topology>
    </subcellularLocation>
</comment>
<evidence type="ECO:0000256" key="11">
    <source>
        <dbReference type="SAM" id="Phobius"/>
    </source>
</evidence>
<dbReference type="GO" id="GO:0038039">
    <property type="term" value="C:G protein-coupled receptor heterodimeric complex"/>
    <property type="evidence" value="ECO:0007669"/>
    <property type="project" value="TreeGrafter"/>
</dbReference>
<evidence type="ECO:0000259" key="12">
    <source>
        <dbReference type="PROSITE" id="PS50259"/>
    </source>
</evidence>
<evidence type="ECO:0000256" key="7">
    <source>
        <dbReference type="ARBA" id="ARBA00023180"/>
    </source>
</evidence>
<feature type="region of interest" description="Disordered" evidence="10">
    <location>
        <begin position="910"/>
        <end position="933"/>
    </location>
</feature>
<dbReference type="InterPro" id="IPR002455">
    <property type="entry name" value="GPCR3_GABA-B"/>
</dbReference>
<feature type="transmembrane region" description="Helical" evidence="11">
    <location>
        <begin position="552"/>
        <end position="575"/>
    </location>
</feature>
<feature type="transmembrane region" description="Helical" evidence="11">
    <location>
        <begin position="16"/>
        <end position="34"/>
    </location>
</feature>
<proteinExistence type="predicted"/>
<keyword evidence="2 11" id="KW-0812">Transmembrane</keyword>
<evidence type="ECO:0000256" key="2">
    <source>
        <dbReference type="ARBA" id="ARBA00022692"/>
    </source>
</evidence>
<accession>A0A9N8DYT1</accession>
<organism evidence="13 14">
    <name type="scientific">Seminavis robusta</name>
    <dbReference type="NCBI Taxonomy" id="568900"/>
    <lineage>
        <taxon>Eukaryota</taxon>
        <taxon>Sar</taxon>
        <taxon>Stramenopiles</taxon>
        <taxon>Ochrophyta</taxon>
        <taxon>Bacillariophyta</taxon>
        <taxon>Bacillariophyceae</taxon>
        <taxon>Bacillariophycidae</taxon>
        <taxon>Naviculales</taxon>
        <taxon>Naviculaceae</taxon>
        <taxon>Seminavis</taxon>
    </lineage>
</organism>
<keyword evidence="4" id="KW-0297">G-protein coupled receptor</keyword>
<feature type="compositionally biased region" description="Acidic residues" evidence="10">
    <location>
        <begin position="910"/>
        <end position="924"/>
    </location>
</feature>
<feature type="transmembrane region" description="Helical" evidence="11">
    <location>
        <begin position="516"/>
        <end position="540"/>
    </location>
</feature>
<comment type="caution">
    <text evidence="13">The sequence shown here is derived from an EMBL/GenBank/DDBJ whole genome shotgun (WGS) entry which is preliminary data.</text>
</comment>
<keyword evidence="9" id="KW-0175">Coiled coil</keyword>
<dbReference type="PANTHER" id="PTHR10519">
    <property type="entry name" value="GABA-B RECEPTOR"/>
    <property type="match status" value="1"/>
</dbReference>
<dbReference type="InterPro" id="IPR017978">
    <property type="entry name" value="GPCR_3_C"/>
</dbReference>
<evidence type="ECO:0000256" key="8">
    <source>
        <dbReference type="ARBA" id="ARBA00023224"/>
    </source>
</evidence>
<dbReference type="GO" id="GO:0004965">
    <property type="term" value="F:G protein-coupled GABA receptor activity"/>
    <property type="evidence" value="ECO:0007669"/>
    <property type="project" value="InterPro"/>
</dbReference>
<evidence type="ECO:0000313" key="13">
    <source>
        <dbReference type="EMBL" id="CAB9509326.1"/>
    </source>
</evidence>
<evidence type="ECO:0000313" key="14">
    <source>
        <dbReference type="Proteomes" id="UP001153069"/>
    </source>
</evidence>
<feature type="transmembrane region" description="Helical" evidence="11">
    <location>
        <begin position="587"/>
        <end position="606"/>
    </location>
</feature>
<evidence type="ECO:0000256" key="4">
    <source>
        <dbReference type="ARBA" id="ARBA00023040"/>
    </source>
</evidence>
<feature type="transmembrane region" description="Helical" evidence="11">
    <location>
        <begin position="748"/>
        <end position="770"/>
    </location>
</feature>
<gene>
    <name evidence="13" type="ORF">SEMRO_385_G131650.1</name>
</gene>
<feature type="compositionally biased region" description="Basic and acidic residues" evidence="10">
    <location>
        <begin position="838"/>
        <end position="848"/>
    </location>
</feature>
<reference evidence="13" key="1">
    <citation type="submission" date="2020-06" db="EMBL/GenBank/DDBJ databases">
        <authorList>
            <consortium name="Plant Systems Biology data submission"/>
        </authorList>
    </citation>
    <scope>NUCLEOTIDE SEQUENCE</scope>
    <source>
        <strain evidence="13">D6</strain>
    </source>
</reference>
<feature type="compositionally biased region" description="Acidic residues" evidence="10">
    <location>
        <begin position="995"/>
        <end position="1005"/>
    </location>
</feature>
<evidence type="ECO:0000256" key="10">
    <source>
        <dbReference type="SAM" id="MobiDB-lite"/>
    </source>
</evidence>
<evidence type="ECO:0000256" key="3">
    <source>
        <dbReference type="ARBA" id="ARBA00022989"/>
    </source>
</evidence>
<keyword evidence="14" id="KW-1185">Reference proteome</keyword>
<keyword evidence="7" id="KW-0325">Glycoprotein</keyword>
<protein>
    <submittedName>
        <fullName evidence="13">Metabotropic glutamate receptor-like protein</fullName>
    </submittedName>
</protein>